<comment type="caution">
    <text evidence="1">The sequence shown here is derived from an EMBL/GenBank/DDBJ whole genome shotgun (WGS) entry which is preliminary data.</text>
</comment>
<sequence length="164" mass="17839">MANKNGSRYILGHLSYAELATVKDGQQAVVVLNPAEPKARFEVSKNIKGAFSRLGRSCVVNTQMILIESEPGNFKQGQILTITPNGGDLVSLNEEDQQAPAEQSETSGASLDDCLATATRLRDQLHQLYTDAQPYLGELVGAELEKVSALCRSLDRWNSQSDTD</sequence>
<organism evidence="1 2">
    <name type="scientific">Pseudomonas putida</name>
    <name type="common">Arthrobacter siderocapsulatus</name>
    <dbReference type="NCBI Taxonomy" id="303"/>
    <lineage>
        <taxon>Bacteria</taxon>
        <taxon>Pseudomonadati</taxon>
        <taxon>Pseudomonadota</taxon>
        <taxon>Gammaproteobacteria</taxon>
        <taxon>Pseudomonadales</taxon>
        <taxon>Pseudomonadaceae</taxon>
        <taxon>Pseudomonas</taxon>
    </lineage>
</organism>
<accession>A0A7V8EJ52</accession>
<name>A0A7V8EJ52_PSEPU</name>
<evidence type="ECO:0000313" key="1">
    <source>
        <dbReference type="EMBL" id="KAF0255715.1"/>
    </source>
</evidence>
<dbReference type="EMBL" id="WOWR01000005">
    <property type="protein sequence ID" value="KAF0255715.1"/>
    <property type="molecule type" value="Genomic_DNA"/>
</dbReference>
<protein>
    <submittedName>
        <fullName evidence="1">Uncharacterized protein</fullName>
    </submittedName>
</protein>
<proteinExistence type="predicted"/>
<dbReference type="Proteomes" id="UP000442695">
    <property type="component" value="Unassembled WGS sequence"/>
</dbReference>
<reference evidence="1 2" key="1">
    <citation type="submission" date="2019-12" db="EMBL/GenBank/DDBJ databases">
        <authorList>
            <person name="Woiski C."/>
        </authorList>
    </citation>
    <scope>NUCLEOTIDE SEQUENCE [LARGE SCALE GENOMIC DNA]</scope>
    <source>
        <strain evidence="1 2">BOE100</strain>
    </source>
</reference>
<gene>
    <name evidence="1" type="ORF">GN299_06385</name>
</gene>
<evidence type="ECO:0000313" key="2">
    <source>
        <dbReference type="Proteomes" id="UP000442695"/>
    </source>
</evidence>
<dbReference type="AlphaFoldDB" id="A0A7V8EJ52"/>
<dbReference type="RefSeq" id="WP_156858608.1">
    <property type="nucleotide sequence ID" value="NZ_WOWR01000005.1"/>
</dbReference>